<dbReference type="Proteomes" id="UP000535543">
    <property type="component" value="Unassembled WGS sequence"/>
</dbReference>
<organism evidence="1 2">
    <name type="scientific">Antrihabitans stalactiti</name>
    <dbReference type="NCBI Taxonomy" id="2584121"/>
    <lineage>
        <taxon>Bacteria</taxon>
        <taxon>Bacillati</taxon>
        <taxon>Actinomycetota</taxon>
        <taxon>Actinomycetes</taxon>
        <taxon>Mycobacteriales</taxon>
        <taxon>Nocardiaceae</taxon>
        <taxon>Antrihabitans</taxon>
    </lineage>
</organism>
<proteinExistence type="predicted"/>
<evidence type="ECO:0000313" key="2">
    <source>
        <dbReference type="Proteomes" id="UP000535543"/>
    </source>
</evidence>
<comment type="caution">
    <text evidence="1">The sequence shown here is derived from an EMBL/GenBank/DDBJ whole genome shotgun (WGS) entry which is preliminary data.</text>
</comment>
<name>A0A848KDY8_9NOCA</name>
<dbReference type="AlphaFoldDB" id="A0A848KDY8"/>
<dbReference type="RefSeq" id="WP_169589720.1">
    <property type="nucleotide sequence ID" value="NZ_VCQU01000006.1"/>
</dbReference>
<keyword evidence="2" id="KW-1185">Reference proteome</keyword>
<protein>
    <submittedName>
        <fullName evidence="1">Type IV toxin-antitoxin system AbiEi family antitoxin domain-containing protein</fullName>
    </submittedName>
</protein>
<sequence>MENDELQRLIDDQHGVVTYPQLRPHGYSRKRVQHAIEAGHWQQVLFGVYSVVSGPLTRDARLTSALLYGGGSSILSYRTAAEDWFMLPIDDSAPVHITVPYGSSAVSVPPTPHRPTNRLAVRGDGVVHPGVIVHRSRAMEHIRIGSTRPRTSKVDTAIDVAVSEQTAEAAFTTLVALATNGGIRLADLETRVEQRKPRRHNVAIADALRLLADGVQSVLEFHYAIDVEQAHGLPQARRQGPVVVDGQTLYEDVVYSTPGTDLIVRLDGRATHTMRGIPFRDRRRDNAAEVAGKSSLVYGWEEVHRDACEVAAEVRFVLERSGWAGRNPCPNCARNLPLTG</sequence>
<gene>
    <name evidence="1" type="ORF">FGL95_19000</name>
</gene>
<reference evidence="1 2" key="1">
    <citation type="submission" date="2019-05" db="EMBL/GenBank/DDBJ databases">
        <authorList>
            <person name="Lee S.D."/>
        </authorList>
    </citation>
    <scope>NUCLEOTIDE SEQUENCE [LARGE SCALE GENOMIC DNA]</scope>
    <source>
        <strain evidence="1 2">YC2-7</strain>
    </source>
</reference>
<reference evidence="1 2" key="2">
    <citation type="submission" date="2020-06" db="EMBL/GenBank/DDBJ databases">
        <title>Antribacter stalactiti gen. nov., sp. nov., a new member of the family Nacardiaceae isolated from a cave.</title>
        <authorList>
            <person name="Kim I.S."/>
        </authorList>
    </citation>
    <scope>NUCLEOTIDE SEQUENCE [LARGE SCALE GENOMIC DNA]</scope>
    <source>
        <strain evidence="1 2">YC2-7</strain>
    </source>
</reference>
<dbReference type="EMBL" id="VCQU01000006">
    <property type="protein sequence ID" value="NMN97133.1"/>
    <property type="molecule type" value="Genomic_DNA"/>
</dbReference>
<evidence type="ECO:0000313" key="1">
    <source>
        <dbReference type="EMBL" id="NMN97133.1"/>
    </source>
</evidence>
<accession>A0A848KDY8</accession>